<reference evidence="2" key="1">
    <citation type="submission" date="2020-10" db="EMBL/GenBank/DDBJ databases">
        <authorList>
            <person name="Han B."/>
            <person name="Lu T."/>
            <person name="Zhao Q."/>
            <person name="Huang X."/>
            <person name="Zhao Y."/>
        </authorList>
    </citation>
    <scope>NUCLEOTIDE SEQUENCE</scope>
</reference>
<keyword evidence="3" id="KW-1185">Reference proteome</keyword>
<accession>A0A811QDK6</accession>
<proteinExistence type="predicted"/>
<feature type="region of interest" description="Disordered" evidence="1">
    <location>
        <begin position="1"/>
        <end position="40"/>
    </location>
</feature>
<sequence>MGDAQAPGGYFVGRPANYEEKPQDAADAQNRGSTPPGFHASPAAEWRASWLVWPAVLGIHSLNDFEYHL</sequence>
<dbReference type="AlphaFoldDB" id="A0A811QDK6"/>
<gene>
    <name evidence="2" type="ORF">NCGR_LOCUS37798</name>
</gene>
<name>A0A811QDK6_9POAL</name>
<evidence type="ECO:0000256" key="1">
    <source>
        <dbReference type="SAM" id="MobiDB-lite"/>
    </source>
</evidence>
<dbReference type="OrthoDB" id="702595at2759"/>
<evidence type="ECO:0000313" key="2">
    <source>
        <dbReference type="EMBL" id="CAD6254192.1"/>
    </source>
</evidence>
<organism evidence="2 3">
    <name type="scientific">Miscanthus lutarioriparius</name>
    <dbReference type="NCBI Taxonomy" id="422564"/>
    <lineage>
        <taxon>Eukaryota</taxon>
        <taxon>Viridiplantae</taxon>
        <taxon>Streptophyta</taxon>
        <taxon>Embryophyta</taxon>
        <taxon>Tracheophyta</taxon>
        <taxon>Spermatophyta</taxon>
        <taxon>Magnoliopsida</taxon>
        <taxon>Liliopsida</taxon>
        <taxon>Poales</taxon>
        <taxon>Poaceae</taxon>
        <taxon>PACMAD clade</taxon>
        <taxon>Panicoideae</taxon>
        <taxon>Andropogonodae</taxon>
        <taxon>Andropogoneae</taxon>
        <taxon>Saccharinae</taxon>
        <taxon>Miscanthus</taxon>
    </lineage>
</organism>
<evidence type="ECO:0000313" key="3">
    <source>
        <dbReference type="Proteomes" id="UP000604825"/>
    </source>
</evidence>
<comment type="caution">
    <text evidence="2">The sequence shown here is derived from an EMBL/GenBank/DDBJ whole genome shotgun (WGS) entry which is preliminary data.</text>
</comment>
<dbReference type="EMBL" id="CAJGYO010000009">
    <property type="protein sequence ID" value="CAD6254192.1"/>
    <property type="molecule type" value="Genomic_DNA"/>
</dbReference>
<dbReference type="Proteomes" id="UP000604825">
    <property type="component" value="Unassembled WGS sequence"/>
</dbReference>
<protein>
    <submittedName>
        <fullName evidence="2">Uncharacterized protein</fullName>
    </submittedName>
</protein>